<reference evidence="2 3" key="1">
    <citation type="submission" date="2020-08" db="EMBL/GenBank/DDBJ databases">
        <title>Oceanospirillum sp. nov. isolated from marine sediment.</title>
        <authorList>
            <person name="Ji X."/>
        </authorList>
    </citation>
    <scope>NUCLEOTIDE SEQUENCE [LARGE SCALE GENOMIC DNA]</scope>
    <source>
        <strain evidence="2 3">D5</strain>
    </source>
</reference>
<proteinExistence type="predicted"/>
<dbReference type="Gene3D" id="2.60.120.330">
    <property type="entry name" value="B-lactam Antibiotic, Isopenicillin N Synthase, Chain"/>
    <property type="match status" value="1"/>
</dbReference>
<feature type="domain" description="Aspartyl/asparaginy/proline hydroxylase" evidence="1">
    <location>
        <begin position="19"/>
        <end position="172"/>
    </location>
</feature>
<evidence type="ECO:0000259" key="1">
    <source>
        <dbReference type="Pfam" id="PF05118"/>
    </source>
</evidence>
<evidence type="ECO:0000313" key="3">
    <source>
        <dbReference type="Proteomes" id="UP000565262"/>
    </source>
</evidence>
<name>A0A839IM31_9GAMM</name>
<dbReference type="EMBL" id="JACJFM010000002">
    <property type="protein sequence ID" value="MBB1485527.1"/>
    <property type="molecule type" value="Genomic_DNA"/>
</dbReference>
<sequence length="239" mass="27161">MSRFLQLPLVFDITQLNRDLATLTDKLWHSHINQQAHDGGWSALPLRSVGGSIEQIAVKETDQSLYQDTEYLTHTPYFQQILSQFSCPLVSVRLMKLKAGEEIREHTDLDLGYESGAVRLHIPITTHPDILFHIDQQPIHFGSGECWYMNADLPHRVINPTDTDRVHLVIDCLVNDWIEALFSRAGYQSIKVQHKYGDPTINDDNVLQVIAELERMDTDAGRKIAAKLKSIHQSNAQAV</sequence>
<organism evidence="2 3">
    <name type="scientific">Oceanospirillum sediminis</name>
    <dbReference type="NCBI Taxonomy" id="2760088"/>
    <lineage>
        <taxon>Bacteria</taxon>
        <taxon>Pseudomonadati</taxon>
        <taxon>Pseudomonadota</taxon>
        <taxon>Gammaproteobacteria</taxon>
        <taxon>Oceanospirillales</taxon>
        <taxon>Oceanospirillaceae</taxon>
        <taxon>Oceanospirillum</taxon>
    </lineage>
</organism>
<dbReference type="Pfam" id="PF05118">
    <property type="entry name" value="Asp_Arg_Hydrox"/>
    <property type="match status" value="1"/>
</dbReference>
<dbReference type="Proteomes" id="UP000565262">
    <property type="component" value="Unassembled WGS sequence"/>
</dbReference>
<accession>A0A839IM31</accession>
<dbReference type="SUPFAM" id="SSF51197">
    <property type="entry name" value="Clavaminate synthase-like"/>
    <property type="match status" value="1"/>
</dbReference>
<dbReference type="AlphaFoldDB" id="A0A839IM31"/>
<evidence type="ECO:0000313" key="2">
    <source>
        <dbReference type="EMBL" id="MBB1485527.1"/>
    </source>
</evidence>
<gene>
    <name evidence="2" type="ORF">H4O21_02740</name>
</gene>
<dbReference type="InterPro" id="IPR007803">
    <property type="entry name" value="Asp/Arg/Pro-Hydrxlase"/>
</dbReference>
<comment type="caution">
    <text evidence="2">The sequence shown here is derived from an EMBL/GenBank/DDBJ whole genome shotgun (WGS) entry which is preliminary data.</text>
</comment>
<dbReference type="RefSeq" id="WP_182807297.1">
    <property type="nucleotide sequence ID" value="NZ_JACJFM010000002.1"/>
</dbReference>
<protein>
    <submittedName>
        <fullName evidence="2">Aspartyl/asparaginyl beta-hydroxylase domain-containing protein</fullName>
    </submittedName>
</protein>
<keyword evidence="3" id="KW-1185">Reference proteome</keyword>
<dbReference type="InterPro" id="IPR027443">
    <property type="entry name" value="IPNS-like_sf"/>
</dbReference>